<evidence type="ECO:0000313" key="1">
    <source>
        <dbReference type="EMBL" id="ERJ91831.1"/>
    </source>
</evidence>
<proteinExistence type="predicted"/>
<reference evidence="1 2" key="1">
    <citation type="submission" date="2013-08" db="EMBL/GenBank/DDBJ databases">
        <authorList>
            <person name="Weinstock G."/>
            <person name="Sodergren E."/>
            <person name="Wylie T."/>
            <person name="Fulton L."/>
            <person name="Fulton R."/>
            <person name="Fronick C."/>
            <person name="O'Laughlin M."/>
            <person name="Godfrey J."/>
            <person name="Miner T."/>
            <person name="Herter B."/>
            <person name="Appelbaum E."/>
            <person name="Cordes M."/>
            <person name="Lek S."/>
            <person name="Wollam A."/>
            <person name="Pepin K.H."/>
            <person name="Palsikar V.B."/>
            <person name="Mitreva M."/>
            <person name="Wilson R.K."/>
        </authorList>
    </citation>
    <scope>NUCLEOTIDE SEQUENCE [LARGE SCALE GENOMIC DNA]</scope>
    <source>
        <strain evidence="1 2">ATCC 700332</strain>
    </source>
</reference>
<protein>
    <submittedName>
        <fullName evidence="1">Uncharacterized protein</fullName>
    </submittedName>
</protein>
<evidence type="ECO:0000313" key="2">
    <source>
        <dbReference type="Proteomes" id="UP000016649"/>
    </source>
</evidence>
<comment type="caution">
    <text evidence="1">The sequence shown here is derived from an EMBL/GenBank/DDBJ whole genome shotgun (WGS) entry which is preliminary data.</text>
</comment>
<keyword evidence="2" id="KW-1185">Reference proteome</keyword>
<dbReference type="Proteomes" id="UP000016649">
    <property type="component" value="Unassembled WGS sequence"/>
</dbReference>
<organism evidence="1 2">
    <name type="scientific">Treponema lecithinolyticum ATCC 700332</name>
    <dbReference type="NCBI Taxonomy" id="1321815"/>
    <lineage>
        <taxon>Bacteria</taxon>
        <taxon>Pseudomonadati</taxon>
        <taxon>Spirochaetota</taxon>
        <taxon>Spirochaetia</taxon>
        <taxon>Spirochaetales</taxon>
        <taxon>Treponemataceae</taxon>
        <taxon>Treponema</taxon>
    </lineage>
</organism>
<sequence>MHFANRLTFKEPLFRFCEHPLQTKNTFGKLLYKSCQTAFLLRAELYLYTINKFYARAFALNFYFFMQFLSNS</sequence>
<accession>A0ABN0NWX0</accession>
<dbReference type="EMBL" id="AWVH01000040">
    <property type="protein sequence ID" value="ERJ91831.1"/>
    <property type="molecule type" value="Genomic_DNA"/>
</dbReference>
<gene>
    <name evidence="1" type="ORF">HMPREF9193_01838</name>
</gene>
<name>A0ABN0NWX0_TRELE</name>